<dbReference type="Proteomes" id="UP000533207">
    <property type="component" value="Unassembled WGS sequence"/>
</dbReference>
<dbReference type="Proteomes" id="UP000742560">
    <property type="component" value="Unassembled WGS sequence"/>
</dbReference>
<evidence type="ECO:0000313" key="5">
    <source>
        <dbReference type="Proteomes" id="UP000533207"/>
    </source>
</evidence>
<dbReference type="RefSeq" id="WP_012194555.1">
    <property type="nucleotide sequence ID" value="NZ_JACDUL010000002.1"/>
</dbReference>
<evidence type="ECO:0000313" key="2">
    <source>
        <dbReference type="EMBL" id="MBB6402509.1"/>
    </source>
</evidence>
<dbReference type="EMBL" id="JAFBBC010000001">
    <property type="protein sequence ID" value="MBM7408729.1"/>
    <property type="molecule type" value="Genomic_DNA"/>
</dbReference>
<dbReference type="AlphaFoldDB" id="A0A7J9PGG0"/>
<reference evidence="4" key="2">
    <citation type="submission" date="2021-03" db="EMBL/GenBank/DDBJ databases">
        <title>Genomic Encyclopedia of Type Strains, Phase IV (KMG-IV): sequencing the most valuable type-strain genomes for metagenomic binning, comparative biology and taxonomic classification.</title>
        <authorList>
            <person name="Goeker M."/>
        </authorList>
    </citation>
    <scope>NUCLEOTIDE SEQUENCE</scope>
    <source>
        <strain evidence="4">DSM 2771</strain>
    </source>
</reference>
<accession>A0A7J9PGG0</accession>
<dbReference type="EMBL" id="JAGINF010000010">
    <property type="protein sequence ID" value="MBP2220349.1"/>
    <property type="molecule type" value="Genomic_DNA"/>
</dbReference>
<protein>
    <submittedName>
        <fullName evidence="1">Uncharacterized protein</fullName>
    </submittedName>
</protein>
<reference evidence="1 5" key="1">
    <citation type="submission" date="2020-07" db="EMBL/GenBank/DDBJ databases">
        <title>Genomic Encyclopedia of Type Strains, Phase IV (KMG-V): Genome sequencing to study the core and pangenomes of soil and plant-associated prokaryotes.</title>
        <authorList>
            <person name="Whitman W."/>
        </authorList>
    </citation>
    <scope>NUCLEOTIDE SEQUENCE [LARGE SCALE GENOMIC DNA]</scope>
    <source>
        <strain evidence="2 6">C11</strain>
        <strain evidence="1 5">C8</strain>
        <strain evidence="3">RC</strain>
    </source>
</reference>
<evidence type="ECO:0000313" key="6">
    <source>
        <dbReference type="Proteomes" id="UP000536195"/>
    </source>
</evidence>
<evidence type="ECO:0000313" key="3">
    <source>
        <dbReference type="EMBL" id="MBM7408729.1"/>
    </source>
</evidence>
<evidence type="ECO:0000313" key="4">
    <source>
        <dbReference type="EMBL" id="MBP2220349.1"/>
    </source>
</evidence>
<dbReference type="EMBL" id="JACDUL010000002">
    <property type="protein sequence ID" value="MBA2861836.1"/>
    <property type="molecule type" value="Genomic_DNA"/>
</dbReference>
<proteinExistence type="predicted"/>
<evidence type="ECO:0000313" key="1">
    <source>
        <dbReference type="EMBL" id="MBA2861836.1"/>
    </source>
</evidence>
<organism evidence="1 5">
    <name type="scientific">Methanococcus maripaludis</name>
    <name type="common">Methanococcus deltae</name>
    <dbReference type="NCBI Taxonomy" id="39152"/>
    <lineage>
        <taxon>Archaea</taxon>
        <taxon>Methanobacteriati</taxon>
        <taxon>Methanobacteriota</taxon>
        <taxon>Methanomada group</taxon>
        <taxon>Methanococci</taxon>
        <taxon>Methanococcales</taxon>
        <taxon>Methanococcaceae</taxon>
        <taxon>Methanococcus</taxon>
    </lineage>
</organism>
<dbReference type="Proteomes" id="UP000722095">
    <property type="component" value="Unassembled WGS sequence"/>
</dbReference>
<sequence length="76" mass="8679">MKYKYIITDVAETMVKELPGLSLETAFEMITQSNLPKLLENDLLREHTTVEDFVAIAFNTTRITVENLSKHASHNL</sequence>
<dbReference type="EMBL" id="JACHEC010000004">
    <property type="protein sequence ID" value="MBB6402509.1"/>
    <property type="molecule type" value="Genomic_DNA"/>
</dbReference>
<name>A0A7J9PGG0_METMI</name>
<comment type="caution">
    <text evidence="1">The sequence shown here is derived from an EMBL/GenBank/DDBJ whole genome shotgun (WGS) entry which is preliminary data.</text>
</comment>
<dbReference type="Proteomes" id="UP000536195">
    <property type="component" value="Unassembled WGS sequence"/>
</dbReference>
<gene>
    <name evidence="3" type="ORF">HNP85_000401</name>
    <name evidence="1" type="ORF">HNP90_000715</name>
    <name evidence="2" type="ORF">HNP92_001832</name>
    <name evidence="4" type="ORF">J2745_001863</name>
</gene>